<feature type="domain" description="Glycosyl transferase family 1" evidence="1">
    <location>
        <begin position="182"/>
        <end position="346"/>
    </location>
</feature>
<dbReference type="HOGENOM" id="CLU_009583_0_3_9"/>
<sequence>MKKKSKILHIIGGGEVGGAEKHVLSVLQNLDRTRFDPHLICLTNGPFSDIVKENHIPVSTFPMRFPIDLTPLPSLINWINRQSIDLIHTHGSRANLLGRLSAKWLSLPCLTTIHSSLAHDYLSPWSARIALGLDRLTLPLTSAIITVSDYLGREVKLRGGRNLKTIYNGYSSISFNKPESDRLNFRKKWGIPKDALVLGTIGRLHPTKGQIYLIQAATQLLLKFPNLHLLIIGDGPLRGDLASELQRHTIPHTFTGYLPTAYQALPAMDLFVLPSISEGMGLVLLEAMQAGIPIVASAVGGIPEVIRNGKEGLLFSAGNVTDLTSKCLTIFESQALAQSLVQAGQNRWPMFSIDSMIKETEQVYISVLNQANTSTMA</sequence>
<feature type="domain" description="Glycosyltransferase subfamily 4-like N-terminal" evidence="2">
    <location>
        <begin position="16"/>
        <end position="170"/>
    </location>
</feature>
<organism evidence="3 4">
    <name type="scientific">Desulfosporosinus meridiei (strain ATCC BAA-275 / DSM 13257 / KCTC 12902 / NCIMB 13706 / S10)</name>
    <dbReference type="NCBI Taxonomy" id="768704"/>
    <lineage>
        <taxon>Bacteria</taxon>
        <taxon>Bacillati</taxon>
        <taxon>Bacillota</taxon>
        <taxon>Clostridia</taxon>
        <taxon>Eubacteriales</taxon>
        <taxon>Desulfitobacteriaceae</taxon>
        <taxon>Desulfosporosinus</taxon>
    </lineage>
</organism>
<dbReference type="STRING" id="768704.Desmer_4545"/>
<keyword evidence="3" id="KW-0808">Transferase</keyword>
<dbReference type="Pfam" id="PF13439">
    <property type="entry name" value="Glyco_transf_4"/>
    <property type="match status" value="1"/>
</dbReference>
<name>J7J1Z3_DESMD</name>
<dbReference type="Pfam" id="PF00534">
    <property type="entry name" value="Glycos_transf_1"/>
    <property type="match status" value="1"/>
</dbReference>
<dbReference type="KEGG" id="dmi:Desmer_4545"/>
<dbReference type="RefSeq" id="WP_014905255.1">
    <property type="nucleotide sequence ID" value="NC_018515.1"/>
</dbReference>
<dbReference type="InterPro" id="IPR050194">
    <property type="entry name" value="Glycosyltransferase_grp1"/>
</dbReference>
<dbReference type="SUPFAM" id="SSF53756">
    <property type="entry name" value="UDP-Glycosyltransferase/glycogen phosphorylase"/>
    <property type="match status" value="1"/>
</dbReference>
<evidence type="ECO:0000259" key="2">
    <source>
        <dbReference type="Pfam" id="PF13439"/>
    </source>
</evidence>
<accession>J7J1Z3</accession>
<keyword evidence="4" id="KW-1185">Reference proteome</keyword>
<dbReference type="Gene3D" id="3.40.50.2000">
    <property type="entry name" value="Glycogen Phosphorylase B"/>
    <property type="match status" value="2"/>
</dbReference>
<evidence type="ECO:0000313" key="3">
    <source>
        <dbReference type="EMBL" id="AFQ46349.1"/>
    </source>
</evidence>
<dbReference type="PANTHER" id="PTHR45947">
    <property type="entry name" value="SULFOQUINOVOSYL TRANSFERASE SQD2"/>
    <property type="match status" value="1"/>
</dbReference>
<protein>
    <submittedName>
        <fullName evidence="3">Glycosyltransferase</fullName>
    </submittedName>
</protein>
<gene>
    <name evidence="3" type="ordered locus">Desmer_4545</name>
</gene>
<dbReference type="Proteomes" id="UP000005262">
    <property type="component" value="Chromosome"/>
</dbReference>
<reference evidence="3 4" key="1">
    <citation type="journal article" date="2012" name="J. Bacteriol.">
        <title>Complete genome sequences of Desulfosporosinus orientis DSM765T, Desulfosporosinus youngiae DSM17734T, Desulfosporosinus meridiei DSM13257T, and Desulfosporosinus acidiphilus DSM22704T.</title>
        <authorList>
            <person name="Pester M."/>
            <person name="Brambilla E."/>
            <person name="Alazard D."/>
            <person name="Rattei T."/>
            <person name="Weinmaier T."/>
            <person name="Han J."/>
            <person name="Lucas S."/>
            <person name="Lapidus A."/>
            <person name="Cheng J.F."/>
            <person name="Goodwin L."/>
            <person name="Pitluck S."/>
            <person name="Peters L."/>
            <person name="Ovchinnikova G."/>
            <person name="Teshima H."/>
            <person name="Detter J.C."/>
            <person name="Han C.S."/>
            <person name="Tapia R."/>
            <person name="Land M.L."/>
            <person name="Hauser L."/>
            <person name="Kyrpides N.C."/>
            <person name="Ivanova N.N."/>
            <person name="Pagani I."/>
            <person name="Huntmann M."/>
            <person name="Wei C.L."/>
            <person name="Davenport K.W."/>
            <person name="Daligault H."/>
            <person name="Chain P.S."/>
            <person name="Chen A."/>
            <person name="Mavromatis K."/>
            <person name="Markowitz V."/>
            <person name="Szeto E."/>
            <person name="Mikhailova N."/>
            <person name="Pati A."/>
            <person name="Wagner M."/>
            <person name="Woyke T."/>
            <person name="Ollivier B."/>
            <person name="Klenk H.P."/>
            <person name="Spring S."/>
            <person name="Loy A."/>
        </authorList>
    </citation>
    <scope>NUCLEOTIDE SEQUENCE [LARGE SCALE GENOMIC DNA]</scope>
    <source>
        <strain evidence="4">ATCC BAA-275 / DSM 13257 / NCIMB 13706 / S10</strain>
    </source>
</reference>
<dbReference type="PANTHER" id="PTHR45947:SF3">
    <property type="entry name" value="SULFOQUINOVOSYL TRANSFERASE SQD2"/>
    <property type="match status" value="1"/>
</dbReference>
<dbReference type="OrthoDB" id="3199616at2"/>
<dbReference type="EMBL" id="CP003629">
    <property type="protein sequence ID" value="AFQ46349.1"/>
    <property type="molecule type" value="Genomic_DNA"/>
</dbReference>
<dbReference type="AlphaFoldDB" id="J7J1Z3"/>
<proteinExistence type="predicted"/>
<evidence type="ECO:0000313" key="4">
    <source>
        <dbReference type="Proteomes" id="UP000005262"/>
    </source>
</evidence>
<reference evidence="4" key="2">
    <citation type="submission" date="2012-08" db="EMBL/GenBank/DDBJ databases">
        <title>Finished genome of Desulfosporosinus meridiei DSM 13257.</title>
        <authorList>
            <person name="Huntemann M."/>
            <person name="Wei C.-L."/>
            <person name="Han J."/>
            <person name="Detter J.C."/>
            <person name="Han C."/>
            <person name="Davenport K."/>
            <person name="Daligault H."/>
            <person name="Erkkila T."/>
            <person name="Gu W."/>
            <person name="Munk A.C.C."/>
            <person name="Teshima H."/>
            <person name="Xu Y."/>
            <person name="Chain P."/>
            <person name="Tapia R."/>
            <person name="Chen A."/>
            <person name="Krypides N."/>
            <person name="Mavromatis K."/>
            <person name="Markowitz V."/>
            <person name="Szeto E."/>
            <person name="Ivanova N."/>
            <person name="Mikhailova N."/>
            <person name="Ovchinnikova G."/>
            <person name="Pagani I."/>
            <person name="Pati A."/>
            <person name="Goodwin L."/>
            <person name="Peters L."/>
            <person name="Pitluck S."/>
            <person name="Woyke T."/>
            <person name="Pester M."/>
            <person name="Spring S."/>
            <person name="Ollivier B."/>
            <person name="Rattei T."/>
            <person name="Klenk H.-P."/>
            <person name="Wagner M."/>
            <person name="Loy A."/>
        </authorList>
    </citation>
    <scope>NUCLEOTIDE SEQUENCE [LARGE SCALE GENOMIC DNA]</scope>
    <source>
        <strain evidence="4">ATCC BAA-275 / DSM 13257 / NCIMB 13706 / S10</strain>
    </source>
</reference>
<dbReference type="InterPro" id="IPR001296">
    <property type="entry name" value="Glyco_trans_1"/>
</dbReference>
<dbReference type="eggNOG" id="COG0438">
    <property type="taxonomic scope" value="Bacteria"/>
</dbReference>
<evidence type="ECO:0000259" key="1">
    <source>
        <dbReference type="Pfam" id="PF00534"/>
    </source>
</evidence>
<dbReference type="GO" id="GO:0016757">
    <property type="term" value="F:glycosyltransferase activity"/>
    <property type="evidence" value="ECO:0007669"/>
    <property type="project" value="InterPro"/>
</dbReference>
<dbReference type="InterPro" id="IPR028098">
    <property type="entry name" value="Glyco_trans_4-like_N"/>
</dbReference>